<feature type="signal peptide" evidence="1">
    <location>
        <begin position="1"/>
        <end position="20"/>
    </location>
</feature>
<protein>
    <submittedName>
        <fullName evidence="2">WD40 repeat domain-containing protein</fullName>
    </submittedName>
</protein>
<keyword evidence="3" id="KW-1185">Reference proteome</keyword>
<proteinExistence type="predicted"/>
<name>A0ABW1YAM5_9DEIO</name>
<keyword evidence="1" id="KW-0732">Signal</keyword>
<dbReference type="InterPro" id="IPR015943">
    <property type="entry name" value="WD40/YVTN_repeat-like_dom_sf"/>
</dbReference>
<evidence type="ECO:0000256" key="1">
    <source>
        <dbReference type="SAM" id="SignalP"/>
    </source>
</evidence>
<evidence type="ECO:0000313" key="3">
    <source>
        <dbReference type="Proteomes" id="UP001596297"/>
    </source>
</evidence>
<dbReference type="RefSeq" id="WP_380082225.1">
    <property type="nucleotide sequence ID" value="NZ_JBHSWD010000001.1"/>
</dbReference>
<accession>A0ABW1YAM5</accession>
<reference evidence="3" key="1">
    <citation type="journal article" date="2019" name="Int. J. Syst. Evol. Microbiol.">
        <title>The Global Catalogue of Microorganisms (GCM) 10K type strain sequencing project: providing services to taxonomists for standard genome sequencing and annotation.</title>
        <authorList>
            <consortium name="The Broad Institute Genomics Platform"/>
            <consortium name="The Broad Institute Genome Sequencing Center for Infectious Disease"/>
            <person name="Wu L."/>
            <person name="Ma J."/>
        </authorList>
    </citation>
    <scope>NUCLEOTIDE SEQUENCE [LARGE SCALE GENOMIC DNA]</scope>
    <source>
        <strain evidence="3">CGMCC 1.15772</strain>
    </source>
</reference>
<sequence>MRTAFHVLCPLLLLGATASAQIQNDISPDVPPGQTTTRLLDGNKLLFQVTLQRDMPVGQGTMRVYRGEKLLFQATTKGLNGVTESKFSPDGRWLLNIADGGGYVQLWDMQRGERVKTFLAPKPQYRRNFAEFTPDGKRVLLSFVGDGTTLGRATPRSFITPLGESSLWDLATLKRISVVSNPERESFYDGKVTFSANGERMVFYGHGSPASV</sequence>
<gene>
    <name evidence="2" type="ORF">ACFP81_03685</name>
</gene>
<comment type="caution">
    <text evidence="2">The sequence shown here is derived from an EMBL/GenBank/DDBJ whole genome shotgun (WGS) entry which is preliminary data.</text>
</comment>
<dbReference type="SUPFAM" id="SSF82171">
    <property type="entry name" value="DPP6 N-terminal domain-like"/>
    <property type="match status" value="1"/>
</dbReference>
<organism evidence="2 3">
    <name type="scientific">Deinococcus lacus</name>
    <dbReference type="NCBI Taxonomy" id="392561"/>
    <lineage>
        <taxon>Bacteria</taxon>
        <taxon>Thermotogati</taxon>
        <taxon>Deinococcota</taxon>
        <taxon>Deinococci</taxon>
        <taxon>Deinococcales</taxon>
        <taxon>Deinococcaceae</taxon>
        <taxon>Deinococcus</taxon>
    </lineage>
</organism>
<dbReference type="Proteomes" id="UP001596297">
    <property type="component" value="Unassembled WGS sequence"/>
</dbReference>
<evidence type="ECO:0000313" key="2">
    <source>
        <dbReference type="EMBL" id="MFC6591218.1"/>
    </source>
</evidence>
<dbReference type="EMBL" id="JBHSWD010000001">
    <property type="protein sequence ID" value="MFC6591218.1"/>
    <property type="molecule type" value="Genomic_DNA"/>
</dbReference>
<feature type="chain" id="PRO_5046281622" evidence="1">
    <location>
        <begin position="21"/>
        <end position="212"/>
    </location>
</feature>
<dbReference type="Gene3D" id="2.130.10.10">
    <property type="entry name" value="YVTN repeat-like/Quinoprotein amine dehydrogenase"/>
    <property type="match status" value="1"/>
</dbReference>